<dbReference type="GO" id="GO:0038023">
    <property type="term" value="F:signaling receptor activity"/>
    <property type="evidence" value="ECO:0007669"/>
    <property type="project" value="InterPro"/>
</dbReference>
<evidence type="ECO:0000256" key="7">
    <source>
        <dbReference type="ARBA" id="ARBA00022729"/>
    </source>
</evidence>
<evidence type="ECO:0000256" key="11">
    <source>
        <dbReference type="ARBA" id="ARBA00023136"/>
    </source>
</evidence>
<dbReference type="InterPro" id="IPR036942">
    <property type="entry name" value="Beta-barrel_TonB_sf"/>
</dbReference>
<keyword evidence="5" id="KW-0410">Iron transport</keyword>
<dbReference type="Pfam" id="PF07715">
    <property type="entry name" value="Plug"/>
    <property type="match status" value="1"/>
</dbReference>
<keyword evidence="11 14" id="KW-0472">Membrane</keyword>
<dbReference type="GO" id="GO:0015891">
    <property type="term" value="P:siderophore transport"/>
    <property type="evidence" value="ECO:0007669"/>
    <property type="project" value="InterPro"/>
</dbReference>
<evidence type="ECO:0000256" key="8">
    <source>
        <dbReference type="ARBA" id="ARBA00023004"/>
    </source>
</evidence>
<feature type="chain" id="PRO_5026912260" evidence="16">
    <location>
        <begin position="32"/>
        <end position="812"/>
    </location>
</feature>
<keyword evidence="9" id="KW-0406">Ion transport</keyword>
<dbReference type="PANTHER" id="PTHR32552">
    <property type="entry name" value="FERRICHROME IRON RECEPTOR-RELATED"/>
    <property type="match status" value="1"/>
</dbReference>
<dbReference type="InterPro" id="IPR039426">
    <property type="entry name" value="TonB-dep_rcpt-like"/>
</dbReference>
<dbReference type="InterPro" id="IPR012910">
    <property type="entry name" value="Plug_dom"/>
</dbReference>
<dbReference type="InterPro" id="IPR000531">
    <property type="entry name" value="Beta-barrel_TonB"/>
</dbReference>
<dbReference type="InterPro" id="IPR010105">
    <property type="entry name" value="TonB_sidphr_rcpt"/>
</dbReference>
<evidence type="ECO:0000256" key="10">
    <source>
        <dbReference type="ARBA" id="ARBA00023077"/>
    </source>
</evidence>
<dbReference type="SUPFAM" id="SSF56935">
    <property type="entry name" value="Porins"/>
    <property type="match status" value="1"/>
</dbReference>
<comment type="similarity">
    <text evidence="2 14 15">Belongs to the TonB-dependent receptor family.</text>
</comment>
<evidence type="ECO:0000256" key="4">
    <source>
        <dbReference type="ARBA" id="ARBA00022452"/>
    </source>
</evidence>
<evidence type="ECO:0000256" key="9">
    <source>
        <dbReference type="ARBA" id="ARBA00023065"/>
    </source>
</evidence>
<keyword evidence="7 16" id="KW-0732">Signal</keyword>
<evidence type="ECO:0000256" key="3">
    <source>
        <dbReference type="ARBA" id="ARBA00022448"/>
    </source>
</evidence>
<evidence type="ECO:0000256" key="12">
    <source>
        <dbReference type="ARBA" id="ARBA00023170"/>
    </source>
</evidence>
<dbReference type="Gene3D" id="2.170.130.10">
    <property type="entry name" value="TonB-dependent receptor, plug domain"/>
    <property type="match status" value="1"/>
</dbReference>
<dbReference type="Gene3D" id="2.40.170.20">
    <property type="entry name" value="TonB-dependent receptor, beta-barrel domain"/>
    <property type="match status" value="1"/>
</dbReference>
<feature type="domain" description="Secretin/TonB short N-terminal" evidence="17">
    <location>
        <begin position="61"/>
        <end position="112"/>
    </location>
</feature>
<keyword evidence="10 15" id="KW-0798">TonB box</keyword>
<dbReference type="SMART" id="SM00965">
    <property type="entry name" value="STN"/>
    <property type="match status" value="1"/>
</dbReference>
<organism evidence="18 19">
    <name type="scientific">Pseudomonas frederiksbergensis</name>
    <dbReference type="NCBI Taxonomy" id="104087"/>
    <lineage>
        <taxon>Bacteria</taxon>
        <taxon>Pseudomonadati</taxon>
        <taxon>Pseudomonadota</taxon>
        <taxon>Gammaproteobacteria</taxon>
        <taxon>Pseudomonadales</taxon>
        <taxon>Pseudomonadaceae</taxon>
        <taxon>Pseudomonas</taxon>
    </lineage>
</organism>
<evidence type="ECO:0000256" key="14">
    <source>
        <dbReference type="PROSITE-ProRule" id="PRU01360"/>
    </source>
</evidence>
<feature type="signal peptide" evidence="16">
    <location>
        <begin position="1"/>
        <end position="31"/>
    </location>
</feature>
<dbReference type="RefSeq" id="WP_163911191.1">
    <property type="nucleotide sequence ID" value="NZ_JAAAXX010000002.1"/>
</dbReference>
<dbReference type="EMBL" id="JAAAXX010000002">
    <property type="protein sequence ID" value="KAF2389687.1"/>
    <property type="molecule type" value="Genomic_DNA"/>
</dbReference>
<evidence type="ECO:0000256" key="2">
    <source>
        <dbReference type="ARBA" id="ARBA00009810"/>
    </source>
</evidence>
<comment type="caution">
    <text evidence="18">The sequence shown here is derived from an EMBL/GenBank/DDBJ whole genome shotgun (WGS) entry which is preliminary data.</text>
</comment>
<accession>A0A6L5BQ80</accession>
<dbReference type="Proteomes" id="UP000475265">
    <property type="component" value="Unassembled WGS sequence"/>
</dbReference>
<dbReference type="NCBIfam" id="TIGR01783">
    <property type="entry name" value="TonB-siderophor"/>
    <property type="match status" value="1"/>
</dbReference>
<proteinExistence type="inferred from homology"/>
<dbReference type="GO" id="GO:0015344">
    <property type="term" value="F:siderophore uptake transmembrane transporter activity"/>
    <property type="evidence" value="ECO:0007669"/>
    <property type="project" value="TreeGrafter"/>
</dbReference>
<evidence type="ECO:0000256" key="6">
    <source>
        <dbReference type="ARBA" id="ARBA00022692"/>
    </source>
</evidence>
<keyword evidence="4 14" id="KW-1134">Transmembrane beta strand</keyword>
<keyword evidence="12 18" id="KW-0675">Receptor</keyword>
<keyword evidence="6 14" id="KW-0812">Transmembrane</keyword>
<dbReference type="AlphaFoldDB" id="A0A6L5BQ80"/>
<evidence type="ECO:0000259" key="17">
    <source>
        <dbReference type="SMART" id="SM00965"/>
    </source>
</evidence>
<evidence type="ECO:0000313" key="19">
    <source>
        <dbReference type="Proteomes" id="UP000475265"/>
    </source>
</evidence>
<dbReference type="InterPro" id="IPR011662">
    <property type="entry name" value="Secretin/TonB_short_N"/>
</dbReference>
<dbReference type="FunFam" id="2.40.170.20:FF:000005">
    <property type="entry name" value="TonB-dependent siderophore receptor"/>
    <property type="match status" value="1"/>
</dbReference>
<evidence type="ECO:0000256" key="13">
    <source>
        <dbReference type="ARBA" id="ARBA00023237"/>
    </source>
</evidence>
<reference evidence="18 19" key="1">
    <citation type="submission" date="2019-12" db="EMBL/GenBank/DDBJ databases">
        <title>Endophytic bacteria associated with Panax ginseng seedlings.</title>
        <authorList>
            <person name="Park J.M."/>
            <person name="Shin R."/>
            <person name="Jo S.H."/>
        </authorList>
    </citation>
    <scope>NUCLEOTIDE SEQUENCE [LARGE SCALE GENOMIC DNA]</scope>
    <source>
        <strain evidence="18 19">PgKB32</strain>
    </source>
</reference>
<name>A0A6L5BQ80_9PSED</name>
<gene>
    <name evidence="18" type="ORF">FX983_04126</name>
</gene>
<protein>
    <submittedName>
        <fullName evidence="18">Ferrichrome outer membrane transporter/phage receptor</fullName>
    </submittedName>
</protein>
<evidence type="ECO:0000256" key="15">
    <source>
        <dbReference type="RuleBase" id="RU003357"/>
    </source>
</evidence>
<evidence type="ECO:0000313" key="18">
    <source>
        <dbReference type="EMBL" id="KAF2389687.1"/>
    </source>
</evidence>
<dbReference type="InterPro" id="IPR037066">
    <property type="entry name" value="Plug_dom_sf"/>
</dbReference>
<dbReference type="GO" id="GO:0009279">
    <property type="term" value="C:cell outer membrane"/>
    <property type="evidence" value="ECO:0007669"/>
    <property type="project" value="UniProtKB-SubCell"/>
</dbReference>
<keyword evidence="8" id="KW-0408">Iron</keyword>
<evidence type="ECO:0000256" key="16">
    <source>
        <dbReference type="SAM" id="SignalP"/>
    </source>
</evidence>
<dbReference type="PROSITE" id="PS52016">
    <property type="entry name" value="TONB_DEPENDENT_REC_3"/>
    <property type="match status" value="1"/>
</dbReference>
<dbReference type="Pfam" id="PF00593">
    <property type="entry name" value="TonB_dep_Rec_b-barrel"/>
    <property type="match status" value="1"/>
</dbReference>
<evidence type="ECO:0000256" key="5">
    <source>
        <dbReference type="ARBA" id="ARBA00022496"/>
    </source>
</evidence>
<comment type="subcellular location">
    <subcellularLocation>
        <location evidence="1 14">Cell outer membrane</location>
        <topology evidence="1 14">Multi-pass membrane protein</topology>
    </subcellularLocation>
</comment>
<evidence type="ECO:0000256" key="1">
    <source>
        <dbReference type="ARBA" id="ARBA00004571"/>
    </source>
</evidence>
<dbReference type="Gene3D" id="3.55.50.30">
    <property type="match status" value="1"/>
</dbReference>
<keyword evidence="13 14" id="KW-0998">Cell outer membrane</keyword>
<sequence length="812" mass="88481">MSRSLDTLLRPSLLAVAIALCAPLASSQLIAAEQASSVRAYNLPAAPLASTLNQIASQAGLALSLNPSLAAGKTSAPVNGQFDATGALREALRGTGLQLEQSSTGTYSLVAVPDGVMALPETAVIGVENAESAWGPVEGYVATRTAAGTKTDTALVEAPRSISVATRQQMDDRSVHSLDDAVRYMPGITASSFGSDTRADWLRVRGFEPTQFLDGLPLPKGVYANPKQETWNLDRLALLRGPASSVYGQTPPGGLLDMVSRRPSDVASNEIQVQYGSDNHRQINFASTGKIDDAGQFLYGVSGVIRDSGTQIDHIDDKRYNIAPSLTWNIDEDTKLTLLTQFTRDDTGITSQFHSIQGTKIDMPFGDISHHKNLGDPNYEYYDRTNYSLGYAFEHRLNDVWQFKQNLRYTKSDLSFQAITVNSYSPQFAGFSVDDQGNTGRGTTNVDEDISQFAVDNNFQGDFATGDIRHTLLIGLDHQRNNTNYLSIFGTAPDVNVNNPVYGLPITRPDRSTAFYDYDQKTRQTGVYVQDQMALDQWRLTLGGREDWVHTGTKFFNKGDATNTERDKAFSGNAAISYVFDSGFVPYLSYAESFQPTSNATASPTDSFKPTEGKQWELGVKYQPPGSKTLLSAAVYDLTQKNVAVTTTVGNVPITSQSGEVKVKGLELEAVSDVTDNLKVIAAYTLAKSEVQKGDFKGNRLQLMPNQQASLWTDYTWHTGVLDGFGIGGGVRYTGNTYGDQGNTWLGKADAYTVFDAAVHYDLGRLDNSLKGASLALNATNLFDKDYISTCDSFYCYYGDQRSVVASATYKW</sequence>
<dbReference type="CDD" id="cd01347">
    <property type="entry name" value="ligand_gated_channel"/>
    <property type="match status" value="1"/>
</dbReference>
<keyword evidence="3 14" id="KW-0813">Transport</keyword>
<dbReference type="PANTHER" id="PTHR32552:SF68">
    <property type="entry name" value="FERRICHROME OUTER MEMBRANE TRANSPORTER_PHAGE RECEPTOR"/>
    <property type="match status" value="1"/>
</dbReference>